<evidence type="ECO:0000256" key="10">
    <source>
        <dbReference type="SAM" id="MobiDB-lite"/>
    </source>
</evidence>
<name>A0AAD3H1K0_9STRA</name>
<evidence type="ECO:0000256" key="9">
    <source>
        <dbReference type="ARBA" id="ARBA00038126"/>
    </source>
</evidence>
<feature type="region of interest" description="Disordered" evidence="10">
    <location>
        <begin position="84"/>
        <end position="113"/>
    </location>
</feature>
<accession>A0AAD3H1K0</accession>
<proteinExistence type="inferred from homology"/>
<dbReference type="SUPFAM" id="SSF53335">
    <property type="entry name" value="S-adenosyl-L-methionine-dependent methyltransferases"/>
    <property type="match status" value="1"/>
</dbReference>
<evidence type="ECO:0000256" key="5">
    <source>
        <dbReference type="ARBA" id="ARBA00022603"/>
    </source>
</evidence>
<reference evidence="11 12" key="1">
    <citation type="journal article" date="2021" name="Sci. Rep.">
        <title>The genome of the diatom Chaetoceros tenuissimus carries an ancient integrated fragment of an extant virus.</title>
        <authorList>
            <person name="Hongo Y."/>
            <person name="Kimura K."/>
            <person name="Takaki Y."/>
            <person name="Yoshida Y."/>
            <person name="Baba S."/>
            <person name="Kobayashi G."/>
            <person name="Nagasaki K."/>
            <person name="Hano T."/>
            <person name="Tomaru Y."/>
        </authorList>
    </citation>
    <scope>NUCLEOTIDE SEQUENCE [LARGE SCALE GENOMIC DNA]</scope>
    <source>
        <strain evidence="11 12">NIES-3715</strain>
    </source>
</reference>
<evidence type="ECO:0000313" key="11">
    <source>
        <dbReference type="EMBL" id="GFH46743.1"/>
    </source>
</evidence>
<comment type="caution">
    <text evidence="11">The sequence shown here is derived from an EMBL/GenBank/DDBJ whole genome shotgun (WGS) entry which is preliminary data.</text>
</comment>
<comment type="subcellular location">
    <subcellularLocation>
        <location evidence="2">Cytoplasm</location>
    </subcellularLocation>
    <subcellularLocation>
        <location evidence="1">Nucleus</location>
    </subcellularLocation>
</comment>
<evidence type="ECO:0000256" key="7">
    <source>
        <dbReference type="ARBA" id="ARBA00022691"/>
    </source>
</evidence>
<keyword evidence="6" id="KW-0808">Transferase</keyword>
<keyword evidence="5" id="KW-0489">Methyltransferase</keyword>
<keyword evidence="4" id="KW-0963">Cytoplasm</keyword>
<keyword evidence="7" id="KW-0949">S-adenosyl-L-methionine</keyword>
<feature type="region of interest" description="Disordered" evidence="10">
    <location>
        <begin position="1"/>
        <end position="39"/>
    </location>
</feature>
<evidence type="ECO:0000256" key="2">
    <source>
        <dbReference type="ARBA" id="ARBA00004496"/>
    </source>
</evidence>
<gene>
    <name evidence="11" type="ORF">CTEN210_03217</name>
</gene>
<feature type="compositionally biased region" description="Polar residues" evidence="10">
    <location>
        <begin position="91"/>
        <end position="102"/>
    </location>
</feature>
<dbReference type="PANTHER" id="PTHR14614">
    <property type="entry name" value="HEPATOCELLULAR CARCINOMA-ASSOCIATED ANTIGEN"/>
    <property type="match status" value="1"/>
</dbReference>
<evidence type="ECO:0000256" key="8">
    <source>
        <dbReference type="ARBA" id="ARBA00023242"/>
    </source>
</evidence>
<comment type="similarity">
    <text evidence="9">Belongs to the methyltransferase superfamily. METTL18 family.</text>
</comment>
<dbReference type="InterPro" id="IPR029063">
    <property type="entry name" value="SAM-dependent_MTases_sf"/>
</dbReference>
<dbReference type="EC" id="2.1.1.85" evidence="3"/>
<organism evidence="11 12">
    <name type="scientific">Chaetoceros tenuissimus</name>
    <dbReference type="NCBI Taxonomy" id="426638"/>
    <lineage>
        <taxon>Eukaryota</taxon>
        <taxon>Sar</taxon>
        <taxon>Stramenopiles</taxon>
        <taxon>Ochrophyta</taxon>
        <taxon>Bacillariophyta</taxon>
        <taxon>Coscinodiscophyceae</taxon>
        <taxon>Chaetocerotophycidae</taxon>
        <taxon>Chaetocerotales</taxon>
        <taxon>Chaetocerotaceae</taxon>
        <taxon>Chaetoceros</taxon>
    </lineage>
</organism>
<evidence type="ECO:0000256" key="1">
    <source>
        <dbReference type="ARBA" id="ARBA00004123"/>
    </source>
</evidence>
<evidence type="ECO:0000313" key="12">
    <source>
        <dbReference type="Proteomes" id="UP001054902"/>
    </source>
</evidence>
<dbReference type="AlphaFoldDB" id="A0AAD3H1K0"/>
<evidence type="ECO:0000256" key="6">
    <source>
        <dbReference type="ARBA" id="ARBA00022679"/>
    </source>
</evidence>
<dbReference type="InterPro" id="IPR019410">
    <property type="entry name" value="Methyltransf_16"/>
</dbReference>
<dbReference type="EMBL" id="BLLK01000022">
    <property type="protein sequence ID" value="GFH46743.1"/>
    <property type="molecule type" value="Genomic_DNA"/>
</dbReference>
<dbReference type="GO" id="GO:0005634">
    <property type="term" value="C:nucleus"/>
    <property type="evidence" value="ECO:0007669"/>
    <property type="project" value="UniProtKB-SubCell"/>
</dbReference>
<evidence type="ECO:0000256" key="3">
    <source>
        <dbReference type="ARBA" id="ARBA00012533"/>
    </source>
</evidence>
<dbReference type="Gene3D" id="3.40.50.150">
    <property type="entry name" value="Vaccinia Virus protein VP39"/>
    <property type="match status" value="1"/>
</dbReference>
<feature type="compositionally biased region" description="Polar residues" evidence="10">
    <location>
        <begin position="28"/>
        <end position="39"/>
    </location>
</feature>
<keyword evidence="12" id="KW-1185">Reference proteome</keyword>
<dbReference type="GO" id="GO:0005737">
    <property type="term" value="C:cytoplasm"/>
    <property type="evidence" value="ECO:0007669"/>
    <property type="project" value="UniProtKB-SubCell"/>
</dbReference>
<keyword evidence="8" id="KW-0539">Nucleus</keyword>
<evidence type="ECO:0000256" key="4">
    <source>
        <dbReference type="ARBA" id="ARBA00022490"/>
    </source>
</evidence>
<sequence>MSGFSFSFNIEGGTDPDSSTWKEIKPKSNVQNEETYSSATKPPLHLLKTSNILNGTDVSPQTWKRDSIPVSSLTLERIDIHERPFDKNEADMNTNSAGGKNNKNPHNRQHHNDESSDLIHGFYEGGLKVWECSLDLCHHLLDLYQGHHSDLLGSGGRVLELGCGHGLPSILVLKLLVERYRSSEIHDFHIVFADYNGFVLRDVTLPNIILNCLNNQDKVDTISDLSNKFSLVAGDWLDMSKKLLDSDKESDKEWKSVPSKYDLILAAETTYTLQSAKDTAYLLLHHLQPETGVGFIATKRYYFGVGGGSDAFKAACDSMTTDGTEAIDNEDVEMEDDCDGKGNNRYRLSVDLVKEYKDGKSNIRDLWRVQCIQI</sequence>
<dbReference type="GO" id="GO:0032259">
    <property type="term" value="P:methylation"/>
    <property type="evidence" value="ECO:0007669"/>
    <property type="project" value="UniProtKB-KW"/>
</dbReference>
<protein>
    <recommendedName>
        <fullName evidence="3">protein-histidine N-methyltransferase</fullName>
        <ecNumber evidence="3">2.1.1.85</ecNumber>
    </recommendedName>
</protein>
<dbReference type="GO" id="GO:0018064">
    <property type="term" value="F:protein-L-histidine N-tele-methyltransferase activity"/>
    <property type="evidence" value="ECO:0007669"/>
    <property type="project" value="UniProtKB-EC"/>
</dbReference>
<dbReference type="Proteomes" id="UP001054902">
    <property type="component" value="Unassembled WGS sequence"/>
</dbReference>
<dbReference type="PANTHER" id="PTHR14614:SF39">
    <property type="entry name" value="HISTIDINE PROTEIN METHYLTRANSFERASE 1 HOMOLOG"/>
    <property type="match status" value="1"/>
</dbReference>